<dbReference type="EMBL" id="LLZH01000326">
    <property type="protein sequence ID" value="KUL23944.1"/>
    <property type="molecule type" value="Genomic_DNA"/>
</dbReference>
<dbReference type="Proteomes" id="UP000053244">
    <property type="component" value="Unassembled WGS sequence"/>
</dbReference>
<accession>A0A101JBW5</accession>
<evidence type="ECO:0000313" key="2">
    <source>
        <dbReference type="Proteomes" id="UP000053244"/>
    </source>
</evidence>
<comment type="caution">
    <text evidence="1">The sequence shown here is derived from an EMBL/GenBank/DDBJ whole genome shotgun (WGS) entry which is preliminary data.</text>
</comment>
<organism evidence="1 2">
    <name type="scientific">Actinoplanes awajinensis subsp. mycoplanecinus</name>
    <dbReference type="NCBI Taxonomy" id="135947"/>
    <lineage>
        <taxon>Bacteria</taxon>
        <taxon>Bacillati</taxon>
        <taxon>Actinomycetota</taxon>
        <taxon>Actinomycetes</taxon>
        <taxon>Micromonosporales</taxon>
        <taxon>Micromonosporaceae</taxon>
        <taxon>Actinoplanes</taxon>
    </lineage>
</organism>
<dbReference type="AlphaFoldDB" id="A0A101JBW5"/>
<sequence length="102" mass="11218">MPIISISDETTTGPKTPAWAMEIFEETVRLDELIRRRIFQEVAESGTAADPQEKTSTALAAFTRNAFVVLVDDRQVTELDDEVHLSAGSRVTFLKLVPLVGG</sequence>
<keyword evidence="2" id="KW-1185">Reference proteome</keyword>
<gene>
    <name evidence="1" type="ORF">ADL15_44835</name>
</gene>
<evidence type="ECO:0000313" key="1">
    <source>
        <dbReference type="EMBL" id="KUL23944.1"/>
    </source>
</evidence>
<proteinExistence type="predicted"/>
<evidence type="ECO:0008006" key="3">
    <source>
        <dbReference type="Google" id="ProtNLM"/>
    </source>
</evidence>
<name>A0A101JBW5_9ACTN</name>
<dbReference type="OrthoDB" id="214814at2"/>
<protein>
    <recommendedName>
        <fullName evidence="3">MoaD/ThiS family protein</fullName>
    </recommendedName>
</protein>
<reference evidence="1 2" key="1">
    <citation type="submission" date="2015-10" db="EMBL/GenBank/DDBJ databases">
        <authorList>
            <person name="Gilbert D.G."/>
        </authorList>
    </citation>
    <scope>NUCLEOTIDE SEQUENCE [LARGE SCALE GENOMIC DNA]</scope>
    <source>
        <strain evidence="1 2">NRRL B-16712</strain>
    </source>
</reference>
<dbReference type="RefSeq" id="WP_067705722.1">
    <property type="nucleotide sequence ID" value="NZ_LLZH01000326.1"/>
</dbReference>